<evidence type="ECO:0000313" key="2">
    <source>
        <dbReference type="EMBL" id="KSV58783.1"/>
    </source>
</evidence>
<organism evidence="2 3">
    <name type="scientific">Acetivibrio ethanolgignens</name>
    <dbReference type="NCBI Taxonomy" id="290052"/>
    <lineage>
        <taxon>Bacteria</taxon>
        <taxon>Bacillati</taxon>
        <taxon>Bacillota</taxon>
        <taxon>Clostridia</taxon>
        <taxon>Eubacteriales</taxon>
        <taxon>Oscillospiraceae</taxon>
        <taxon>Acetivibrio</taxon>
    </lineage>
</organism>
<dbReference type="EMBL" id="LNAM01000161">
    <property type="protein sequence ID" value="KSV58783.1"/>
    <property type="molecule type" value="Genomic_DNA"/>
</dbReference>
<reference evidence="2 3" key="1">
    <citation type="submission" date="2015-11" db="EMBL/GenBank/DDBJ databases">
        <title>Butyribacter intestini gen. nov., sp. nov., a butyric acid-producing bacterium of the family Lachnospiraceae isolated from the human faeces.</title>
        <authorList>
            <person name="Zou Y."/>
            <person name="Xue W."/>
            <person name="Luo G."/>
            <person name="Lv M."/>
        </authorList>
    </citation>
    <scope>NUCLEOTIDE SEQUENCE [LARGE SCALE GENOMIC DNA]</scope>
    <source>
        <strain evidence="2 3">ACET-33324</strain>
    </source>
</reference>
<keyword evidence="3" id="KW-1185">Reference proteome</keyword>
<evidence type="ECO:0000256" key="1">
    <source>
        <dbReference type="SAM" id="MobiDB-lite"/>
    </source>
</evidence>
<feature type="compositionally biased region" description="Acidic residues" evidence="1">
    <location>
        <begin position="154"/>
        <end position="164"/>
    </location>
</feature>
<sequence>MSDYKRFVSYLYCYDNGIKKNNIGYARVETRRGQCKITIHIKLLSLSHAVLDTYLFYRKGNRIIGLPLCPLNVKNSVGDCQAVISSDKVAGSDLPFSMISGIIITVSKSRLLGTEWDDLPILPSVFQTEAEANGYENVSAADLTLVAEPTAEAAMEESAVEEPVVENPTVEEPAAEEPAPEEPLAVKTALSENPAPTPAAPPSIESSITNYLLIDPAYIDHLSPEYNGLKQNSFLLHGYDSYRHLILAKWLVSSPKLTAADTVTSENSPELEDLDIFYQLGVPGIYSDREKSIAEKFGFAEFKTTKNTPLRYGDFGYWLVPVNF</sequence>
<dbReference type="AlphaFoldDB" id="A0A0V8QDY1"/>
<gene>
    <name evidence="2" type="ORF">ASU35_11695</name>
</gene>
<comment type="caution">
    <text evidence="2">The sequence shown here is derived from an EMBL/GenBank/DDBJ whole genome shotgun (WGS) entry which is preliminary data.</text>
</comment>
<dbReference type="OrthoDB" id="9814510at2"/>
<evidence type="ECO:0000313" key="3">
    <source>
        <dbReference type="Proteomes" id="UP000054874"/>
    </source>
</evidence>
<dbReference type="STRING" id="290052.ASU35_11695"/>
<name>A0A0V8QDY1_9FIRM</name>
<protein>
    <submittedName>
        <fullName evidence="2">Uncharacterized protein</fullName>
    </submittedName>
</protein>
<proteinExistence type="predicted"/>
<feature type="region of interest" description="Disordered" evidence="1">
    <location>
        <begin position="151"/>
        <end position="185"/>
    </location>
</feature>
<dbReference type="RefSeq" id="WP_058352991.1">
    <property type="nucleotide sequence ID" value="NZ_CABMMD010000161.1"/>
</dbReference>
<accession>A0A0V8QDY1</accession>
<dbReference type="Proteomes" id="UP000054874">
    <property type="component" value="Unassembled WGS sequence"/>
</dbReference>